<comment type="subcellular location">
    <subcellularLocation>
        <location evidence="1">Membrane</location>
        <topology evidence="1">Multi-pass membrane protein</topology>
    </subcellularLocation>
</comment>
<evidence type="ECO:0000256" key="1">
    <source>
        <dbReference type="ARBA" id="ARBA00004141"/>
    </source>
</evidence>
<dbReference type="FunFam" id="1.10.287.70:FF:000155">
    <property type="entry name" value="potassium channel subfamily K member 16"/>
    <property type="match status" value="1"/>
</dbReference>
<evidence type="ECO:0000256" key="4">
    <source>
        <dbReference type="ARBA" id="ARBA00022989"/>
    </source>
</evidence>
<evidence type="ECO:0000313" key="9">
    <source>
        <dbReference type="EMBL" id="CAB0010542.1"/>
    </source>
</evidence>
<dbReference type="Gene3D" id="1.10.287.70">
    <property type="match status" value="1"/>
</dbReference>
<evidence type="ECO:0000256" key="2">
    <source>
        <dbReference type="ARBA" id="ARBA00022448"/>
    </source>
</evidence>
<dbReference type="PANTHER" id="PTHR11003">
    <property type="entry name" value="POTASSIUM CHANNEL, SUBFAMILY K"/>
    <property type="match status" value="1"/>
</dbReference>
<proteinExistence type="inferred from homology"/>
<gene>
    <name evidence="9" type="ORF">NTEN_LOCUS15583</name>
</gene>
<dbReference type="GO" id="GO:0022841">
    <property type="term" value="F:potassium ion leak channel activity"/>
    <property type="evidence" value="ECO:0007669"/>
    <property type="project" value="TreeGrafter"/>
</dbReference>
<dbReference type="InterPro" id="IPR013099">
    <property type="entry name" value="K_chnl_dom"/>
</dbReference>
<reference evidence="9 10" key="1">
    <citation type="submission" date="2020-02" db="EMBL/GenBank/DDBJ databases">
        <authorList>
            <person name="Ferguson B K."/>
        </authorList>
    </citation>
    <scope>NUCLEOTIDE SEQUENCE [LARGE SCALE GENOMIC DNA]</scope>
</reference>
<dbReference type="EMBL" id="CADCXU010023052">
    <property type="protein sequence ID" value="CAB0010542.1"/>
    <property type="molecule type" value="Genomic_DNA"/>
</dbReference>
<evidence type="ECO:0000256" key="6">
    <source>
        <dbReference type="ARBA" id="ARBA00023136"/>
    </source>
</evidence>
<dbReference type="PRINTS" id="PR01333">
    <property type="entry name" value="2POREKCHANEL"/>
</dbReference>
<keyword evidence="2 8" id="KW-0813">Transport</keyword>
<evidence type="ECO:0000256" key="7">
    <source>
        <dbReference type="ARBA" id="ARBA00023303"/>
    </source>
</evidence>
<dbReference type="AlphaFoldDB" id="A0A6H5H1Q8"/>
<dbReference type="GO" id="GO:0015271">
    <property type="term" value="F:outward rectifier potassium channel activity"/>
    <property type="evidence" value="ECO:0007669"/>
    <property type="project" value="TreeGrafter"/>
</dbReference>
<organism evidence="9 10">
    <name type="scientific">Nesidiocoris tenuis</name>
    <dbReference type="NCBI Taxonomy" id="355587"/>
    <lineage>
        <taxon>Eukaryota</taxon>
        <taxon>Metazoa</taxon>
        <taxon>Ecdysozoa</taxon>
        <taxon>Arthropoda</taxon>
        <taxon>Hexapoda</taxon>
        <taxon>Insecta</taxon>
        <taxon>Pterygota</taxon>
        <taxon>Neoptera</taxon>
        <taxon>Paraneoptera</taxon>
        <taxon>Hemiptera</taxon>
        <taxon>Heteroptera</taxon>
        <taxon>Panheteroptera</taxon>
        <taxon>Cimicomorpha</taxon>
        <taxon>Miridae</taxon>
        <taxon>Dicyphina</taxon>
        <taxon>Nesidiocoris</taxon>
    </lineage>
</organism>
<sequence length="350" mass="39824">MSTQRAIVFNYAPESNREERTWGRKIKDGIRSFLAFMFSNVGVICLVVGYTIAGAFMFMTIESAQDNSQVKMVARLRNQTAEKLWILTCCECNPLVEEEWKAAAKESILAFQKSIVEAVQEKGYEGEDFIGNRWSFSGAFLYSLTVITTIGYGNIVPRTEWGKFATVCYAIIGLPLFLLYLSNIGSVLAQIFKWIYFKCFLCTGCRARRRAYMIRLECDYEMSIEEYLEISKAPKFKPQEVTVPITLCLAIIVGYLYSGAVLFAGWEKWGLLDGAYFCFISLSTIGFGDIVPGDMIKEGERIELKFIFCSIYLLLGMALIAMCFNLMQEEVVHKVKIVTERMQNIFQCDS</sequence>
<dbReference type="GO" id="GO:0005886">
    <property type="term" value="C:plasma membrane"/>
    <property type="evidence" value="ECO:0007669"/>
    <property type="project" value="TreeGrafter"/>
</dbReference>
<keyword evidence="6" id="KW-0472">Membrane</keyword>
<keyword evidence="10" id="KW-1185">Reference proteome</keyword>
<name>A0A6H5H1Q8_9HEMI</name>
<keyword evidence="3 8" id="KW-0812">Transmembrane</keyword>
<keyword evidence="5 8" id="KW-0406">Ion transport</keyword>
<keyword evidence="4" id="KW-1133">Transmembrane helix</keyword>
<comment type="similarity">
    <text evidence="8">Belongs to the two pore domain potassium channel (TC 1.A.1.8) family.</text>
</comment>
<dbReference type="PANTHER" id="PTHR11003:SF352">
    <property type="entry name" value="BCDNA.GH04802-RELATED"/>
    <property type="match status" value="1"/>
</dbReference>
<evidence type="ECO:0000256" key="5">
    <source>
        <dbReference type="ARBA" id="ARBA00023065"/>
    </source>
</evidence>
<protein>
    <submittedName>
        <fullName evidence="9">Uncharacterized protein</fullName>
    </submittedName>
</protein>
<dbReference type="Pfam" id="PF07885">
    <property type="entry name" value="Ion_trans_2"/>
    <property type="match status" value="2"/>
</dbReference>
<dbReference type="GO" id="GO:0030322">
    <property type="term" value="P:stabilization of membrane potential"/>
    <property type="evidence" value="ECO:0007669"/>
    <property type="project" value="TreeGrafter"/>
</dbReference>
<dbReference type="Proteomes" id="UP000479000">
    <property type="component" value="Unassembled WGS sequence"/>
</dbReference>
<accession>A0A6H5H1Q8</accession>
<evidence type="ECO:0000313" key="10">
    <source>
        <dbReference type="Proteomes" id="UP000479000"/>
    </source>
</evidence>
<dbReference type="SUPFAM" id="SSF81324">
    <property type="entry name" value="Voltage-gated potassium channels"/>
    <property type="match status" value="2"/>
</dbReference>
<evidence type="ECO:0000256" key="3">
    <source>
        <dbReference type="ARBA" id="ARBA00022692"/>
    </source>
</evidence>
<dbReference type="OrthoDB" id="297496at2759"/>
<keyword evidence="7 8" id="KW-0407">Ion channel</keyword>
<dbReference type="InterPro" id="IPR003280">
    <property type="entry name" value="2pore_dom_K_chnl"/>
</dbReference>
<evidence type="ECO:0000256" key="8">
    <source>
        <dbReference type="RuleBase" id="RU003857"/>
    </source>
</evidence>